<dbReference type="Proteomes" id="UP000245629">
    <property type="component" value="Chromosome 1"/>
</dbReference>
<sequence>MSEVLQGILTDGTTKWADGGNPVIAQNIQKALQASIGLPVEQLVANLQLAATDFRTAFDQVGKAQPDQVAAAVASVAQSFVAARDRARQLGLAIDGYARARSGRPAG</sequence>
<dbReference type="RefSeq" id="WP_109323856.1">
    <property type="nucleotide sequence ID" value="NZ_CP029352.1"/>
</dbReference>
<reference evidence="2" key="1">
    <citation type="submission" date="2018-05" db="EMBL/GenBank/DDBJ databases">
        <title>Azospirillum thermophila sp. nov., a novel isolated from hot spring.</title>
        <authorList>
            <person name="Zhao Z."/>
        </authorList>
    </citation>
    <scope>NUCLEOTIDE SEQUENCE [LARGE SCALE GENOMIC DNA]</scope>
    <source>
        <strain evidence="2">CFH 70021</strain>
    </source>
</reference>
<proteinExistence type="predicted"/>
<organism evidence="1 2">
    <name type="scientific">Azospirillum thermophilum</name>
    <dbReference type="NCBI Taxonomy" id="2202148"/>
    <lineage>
        <taxon>Bacteria</taxon>
        <taxon>Pseudomonadati</taxon>
        <taxon>Pseudomonadota</taxon>
        <taxon>Alphaproteobacteria</taxon>
        <taxon>Rhodospirillales</taxon>
        <taxon>Azospirillaceae</taxon>
        <taxon>Azospirillum</taxon>
    </lineage>
</organism>
<keyword evidence="2" id="KW-1185">Reference proteome</keyword>
<evidence type="ECO:0000313" key="2">
    <source>
        <dbReference type="Proteomes" id="UP000245629"/>
    </source>
</evidence>
<accession>A0A2S2CKJ3</accession>
<evidence type="ECO:0000313" key="1">
    <source>
        <dbReference type="EMBL" id="AWK85023.1"/>
    </source>
</evidence>
<gene>
    <name evidence="1" type="ORF">DEW08_01455</name>
</gene>
<dbReference type="EMBL" id="CP029352">
    <property type="protein sequence ID" value="AWK85023.1"/>
    <property type="molecule type" value="Genomic_DNA"/>
</dbReference>
<dbReference type="KEGG" id="azz:DEW08_01455"/>
<protein>
    <submittedName>
        <fullName evidence="1">Uncharacterized protein</fullName>
    </submittedName>
</protein>
<dbReference type="AlphaFoldDB" id="A0A2S2CKJ3"/>
<name>A0A2S2CKJ3_9PROT</name>